<keyword evidence="3" id="KW-1185">Reference proteome</keyword>
<protein>
    <submittedName>
        <fullName evidence="2">Uncharacterized protein</fullName>
    </submittedName>
</protein>
<dbReference type="Proteomes" id="UP001167160">
    <property type="component" value="Unassembled WGS sequence"/>
</dbReference>
<proteinExistence type="predicted"/>
<feature type="compositionally biased region" description="Basic and acidic residues" evidence="1">
    <location>
        <begin position="66"/>
        <end position="76"/>
    </location>
</feature>
<sequence>MENDEGRHGWSTAAFFCPACKRPVQTVAAGRRKVLGAFVPAWGPGPCENPECPEHRGTLHPAGGDGTRKHGERRPG</sequence>
<name>A0ABT0XCP2_9ACTN</name>
<reference evidence="2" key="1">
    <citation type="journal article" date="2023" name="Int. J. Syst. Evol. Microbiol.">
        <title>Streptomyces meridianus sp. nov. isolated from brackish water of the Tagus estuary in Alcochete, Portugal.</title>
        <authorList>
            <person name="Santos J.D.N."/>
            <person name="Klimek D."/>
            <person name="Calusinska M."/>
            <person name="Lobo Da Cunha A."/>
            <person name="Catita J."/>
            <person name="Goncalves H."/>
            <person name="Gonzalez I."/>
            <person name="Reyes F."/>
            <person name="Lage O.M."/>
        </authorList>
    </citation>
    <scope>NUCLEOTIDE SEQUENCE</scope>
    <source>
        <strain evidence="2">MTZ3.1</strain>
    </source>
</reference>
<dbReference type="RefSeq" id="WP_251418968.1">
    <property type="nucleotide sequence ID" value="NZ_JAMQGM010000056.1"/>
</dbReference>
<dbReference type="EMBL" id="JAMQGM010000056">
    <property type="protein sequence ID" value="MCM2580281.1"/>
    <property type="molecule type" value="Genomic_DNA"/>
</dbReference>
<organism evidence="2 3">
    <name type="scientific">Streptomyces meridianus</name>
    <dbReference type="NCBI Taxonomy" id="2938945"/>
    <lineage>
        <taxon>Bacteria</taxon>
        <taxon>Bacillati</taxon>
        <taxon>Actinomycetota</taxon>
        <taxon>Actinomycetes</taxon>
        <taxon>Kitasatosporales</taxon>
        <taxon>Streptomycetaceae</taxon>
        <taxon>Streptomyces</taxon>
    </lineage>
</organism>
<evidence type="ECO:0000256" key="1">
    <source>
        <dbReference type="SAM" id="MobiDB-lite"/>
    </source>
</evidence>
<comment type="caution">
    <text evidence="2">The sequence shown here is derived from an EMBL/GenBank/DDBJ whole genome shotgun (WGS) entry which is preliminary data.</text>
</comment>
<feature type="region of interest" description="Disordered" evidence="1">
    <location>
        <begin position="52"/>
        <end position="76"/>
    </location>
</feature>
<evidence type="ECO:0000313" key="2">
    <source>
        <dbReference type="EMBL" id="MCM2580281.1"/>
    </source>
</evidence>
<evidence type="ECO:0000313" key="3">
    <source>
        <dbReference type="Proteomes" id="UP001167160"/>
    </source>
</evidence>
<gene>
    <name evidence="2" type="ORF">M1E25_23570</name>
</gene>
<accession>A0ABT0XCP2</accession>